<evidence type="ECO:0000313" key="3">
    <source>
        <dbReference type="Proteomes" id="UP001341840"/>
    </source>
</evidence>
<dbReference type="EMBL" id="JASCZI010152156">
    <property type="protein sequence ID" value="MED6175538.1"/>
    <property type="molecule type" value="Genomic_DNA"/>
</dbReference>
<protein>
    <submittedName>
        <fullName evidence="2">Uncharacterized protein</fullName>
    </submittedName>
</protein>
<gene>
    <name evidence="2" type="ORF">PIB30_079329</name>
</gene>
<proteinExistence type="predicted"/>
<reference evidence="2 3" key="1">
    <citation type="journal article" date="2023" name="Plants (Basel)">
        <title>Bridging the Gap: Combining Genomics and Transcriptomics Approaches to Understand Stylosanthes scabra, an Orphan Legume from the Brazilian Caatinga.</title>
        <authorList>
            <person name="Ferreira-Neto J.R.C."/>
            <person name="da Silva M.D."/>
            <person name="Binneck E."/>
            <person name="de Melo N.F."/>
            <person name="da Silva R.H."/>
            <person name="de Melo A.L.T.M."/>
            <person name="Pandolfi V."/>
            <person name="Bustamante F.O."/>
            <person name="Brasileiro-Vidal A.C."/>
            <person name="Benko-Iseppon A.M."/>
        </authorList>
    </citation>
    <scope>NUCLEOTIDE SEQUENCE [LARGE SCALE GENOMIC DNA]</scope>
    <source>
        <tissue evidence="2">Leaves</tissue>
    </source>
</reference>
<keyword evidence="3" id="KW-1185">Reference proteome</keyword>
<feature type="region of interest" description="Disordered" evidence="1">
    <location>
        <begin position="40"/>
        <end position="61"/>
    </location>
</feature>
<evidence type="ECO:0000313" key="2">
    <source>
        <dbReference type="EMBL" id="MED6175538.1"/>
    </source>
</evidence>
<sequence length="143" mass="15893">MRLGLNQRVHDKIDDSSSFLKPDRTVSFLKHKALSSTLLTTHNLTQSPPPATPRPPSPRCCSRRRLAFRLQPSRSSHTRRTAATTSAFHRCYASASLSHRLGLPPSPRCCGGCRASNSHRRGASAIHRRRASAFHRRGASTSW</sequence>
<feature type="compositionally biased region" description="Pro residues" evidence="1">
    <location>
        <begin position="47"/>
        <end position="58"/>
    </location>
</feature>
<comment type="caution">
    <text evidence="2">The sequence shown here is derived from an EMBL/GenBank/DDBJ whole genome shotgun (WGS) entry which is preliminary data.</text>
</comment>
<dbReference type="Proteomes" id="UP001341840">
    <property type="component" value="Unassembled WGS sequence"/>
</dbReference>
<evidence type="ECO:0000256" key="1">
    <source>
        <dbReference type="SAM" id="MobiDB-lite"/>
    </source>
</evidence>
<feature type="region of interest" description="Disordered" evidence="1">
    <location>
        <begin position="122"/>
        <end position="143"/>
    </location>
</feature>
<organism evidence="2 3">
    <name type="scientific">Stylosanthes scabra</name>
    <dbReference type="NCBI Taxonomy" id="79078"/>
    <lineage>
        <taxon>Eukaryota</taxon>
        <taxon>Viridiplantae</taxon>
        <taxon>Streptophyta</taxon>
        <taxon>Embryophyta</taxon>
        <taxon>Tracheophyta</taxon>
        <taxon>Spermatophyta</taxon>
        <taxon>Magnoliopsida</taxon>
        <taxon>eudicotyledons</taxon>
        <taxon>Gunneridae</taxon>
        <taxon>Pentapetalae</taxon>
        <taxon>rosids</taxon>
        <taxon>fabids</taxon>
        <taxon>Fabales</taxon>
        <taxon>Fabaceae</taxon>
        <taxon>Papilionoideae</taxon>
        <taxon>50 kb inversion clade</taxon>
        <taxon>dalbergioids sensu lato</taxon>
        <taxon>Dalbergieae</taxon>
        <taxon>Pterocarpus clade</taxon>
        <taxon>Stylosanthes</taxon>
    </lineage>
</organism>
<accession>A0ABU6VTQ7</accession>
<name>A0ABU6VTQ7_9FABA</name>